<dbReference type="EMBL" id="CP021983">
    <property type="protein sequence ID" value="ASC70947.1"/>
    <property type="molecule type" value="Genomic_DNA"/>
</dbReference>
<dbReference type="Pfam" id="PF13358">
    <property type="entry name" value="DDE_3"/>
    <property type="match status" value="1"/>
</dbReference>
<dbReference type="GO" id="GO:0003676">
    <property type="term" value="F:nucleic acid binding"/>
    <property type="evidence" value="ECO:0007669"/>
    <property type="project" value="InterPro"/>
</dbReference>
<dbReference type="Gene3D" id="3.30.420.10">
    <property type="entry name" value="Ribonuclease H-like superfamily/Ribonuclease H"/>
    <property type="match status" value="1"/>
</dbReference>
<accession>A0A1Z3HLH4</accession>
<organism evidence="2 3">
    <name type="scientific">Halomicronema hongdechloris C2206</name>
    <dbReference type="NCBI Taxonomy" id="1641165"/>
    <lineage>
        <taxon>Bacteria</taxon>
        <taxon>Bacillati</taxon>
        <taxon>Cyanobacteriota</taxon>
        <taxon>Cyanophyceae</taxon>
        <taxon>Nodosilineales</taxon>
        <taxon>Nodosilineaceae</taxon>
        <taxon>Halomicronema</taxon>
    </lineage>
</organism>
<evidence type="ECO:0000313" key="3">
    <source>
        <dbReference type="Proteomes" id="UP000191901"/>
    </source>
</evidence>
<proteinExistence type="predicted"/>
<dbReference type="InterPro" id="IPR038717">
    <property type="entry name" value="Tc1-like_DDE_dom"/>
</dbReference>
<name>A0A1Z3HLH4_9CYAN</name>
<dbReference type="InterPro" id="IPR036397">
    <property type="entry name" value="RNaseH_sf"/>
</dbReference>
<keyword evidence="3" id="KW-1185">Reference proteome</keyword>
<evidence type="ECO:0000313" key="2">
    <source>
        <dbReference type="EMBL" id="ASC70947.1"/>
    </source>
</evidence>
<evidence type="ECO:0000259" key="1">
    <source>
        <dbReference type="Pfam" id="PF13358"/>
    </source>
</evidence>
<reference evidence="2 3" key="1">
    <citation type="journal article" date="2016" name="Biochim. Biophys. Acta">
        <title>Characterization of red-shifted phycobilisomes isolated from the chlorophyll f-containing cyanobacterium Halomicronema hongdechloris.</title>
        <authorList>
            <person name="Li Y."/>
            <person name="Lin Y."/>
            <person name="Garvey C.J."/>
            <person name="Birch D."/>
            <person name="Corkery R.W."/>
            <person name="Loughlin P.C."/>
            <person name="Scheer H."/>
            <person name="Willows R.D."/>
            <person name="Chen M."/>
        </authorList>
    </citation>
    <scope>NUCLEOTIDE SEQUENCE [LARGE SCALE GENOMIC DNA]</scope>
    <source>
        <strain evidence="2 3">C2206</strain>
    </source>
</reference>
<sequence>MGGVRFSDKKRLVDFLAKGTGENFYKVLKGFYEEVKYEWVSEGREIADFEKEGPKIVIILDNASIHKKEEFIEKIKLEMPNLVVEFLPEYSPDYNLIELVWHSAKEYISGRLFKSIEELEALVNKLLNEGELIIKWDRKLKNKGNAVNAF</sequence>
<dbReference type="AlphaFoldDB" id="A0A1Z3HLH4"/>
<dbReference type="KEGG" id="hhg:XM38_018960"/>
<feature type="domain" description="Tc1-like transposase DDE" evidence="1">
    <location>
        <begin position="16"/>
        <end position="119"/>
    </location>
</feature>
<protein>
    <recommendedName>
        <fullName evidence="1">Tc1-like transposase DDE domain-containing protein</fullName>
    </recommendedName>
</protein>
<gene>
    <name evidence="2" type="ORF">XM38_018960</name>
</gene>
<dbReference type="Proteomes" id="UP000191901">
    <property type="component" value="Chromosome"/>
</dbReference>